<name>A0A1D7VRC4_9ACTN</name>
<evidence type="ECO:0000256" key="2">
    <source>
        <dbReference type="ARBA" id="ARBA00022692"/>
    </source>
</evidence>
<dbReference type="PANTHER" id="PTHR47704:SF1">
    <property type="entry name" value="POTASSIUM TRANSPORTER KIMA"/>
    <property type="match status" value="1"/>
</dbReference>
<feature type="transmembrane region" description="Helical" evidence="5">
    <location>
        <begin position="297"/>
        <end position="328"/>
    </location>
</feature>
<keyword evidence="4 5" id="KW-0472">Membrane</keyword>
<feature type="transmembrane region" description="Helical" evidence="5">
    <location>
        <begin position="256"/>
        <end position="277"/>
    </location>
</feature>
<dbReference type="OrthoDB" id="9759676at2"/>
<dbReference type="Gene3D" id="1.20.1740.10">
    <property type="entry name" value="Amino acid/polyamine transporter I"/>
    <property type="match status" value="1"/>
</dbReference>
<feature type="transmembrane region" description="Helical" evidence="5">
    <location>
        <begin position="349"/>
        <end position="367"/>
    </location>
</feature>
<feature type="transmembrane region" description="Helical" evidence="5">
    <location>
        <begin position="407"/>
        <end position="425"/>
    </location>
</feature>
<reference evidence="6 7" key="1">
    <citation type="submission" date="2016-09" db="EMBL/GenBank/DDBJ databases">
        <title>Complete genome sequencing of Streptomyces lydicus 103 and metabolic pathways analysis of antibiotic biosynthesis.</title>
        <authorList>
            <person name="Jia N."/>
            <person name="Ding M.-Z."/>
            <person name="Gao F."/>
            <person name="Yuan Y.-J."/>
        </authorList>
    </citation>
    <scope>NUCLEOTIDE SEQUENCE [LARGE SCALE GENOMIC DNA]</scope>
    <source>
        <strain evidence="6 7">103</strain>
    </source>
</reference>
<organism evidence="6 7">
    <name type="scientific">Streptomyces lydicus</name>
    <dbReference type="NCBI Taxonomy" id="47763"/>
    <lineage>
        <taxon>Bacteria</taxon>
        <taxon>Bacillati</taxon>
        <taxon>Actinomycetota</taxon>
        <taxon>Actinomycetes</taxon>
        <taxon>Kitasatosporales</taxon>
        <taxon>Streptomycetaceae</taxon>
        <taxon>Streptomyces</taxon>
    </lineage>
</organism>
<dbReference type="Pfam" id="PF13520">
    <property type="entry name" value="AA_permease_2"/>
    <property type="match status" value="1"/>
</dbReference>
<gene>
    <name evidence="6" type="ORF">SL103_24800</name>
</gene>
<dbReference type="PANTHER" id="PTHR47704">
    <property type="entry name" value="POTASSIUM TRANSPORTER KIMA"/>
    <property type="match status" value="1"/>
</dbReference>
<dbReference type="Proteomes" id="UP000094094">
    <property type="component" value="Chromosome"/>
</dbReference>
<keyword evidence="3 5" id="KW-1133">Transmembrane helix</keyword>
<feature type="transmembrane region" description="Helical" evidence="5">
    <location>
        <begin position="171"/>
        <end position="192"/>
    </location>
</feature>
<dbReference type="InterPro" id="IPR002293">
    <property type="entry name" value="AA/rel_permease1"/>
</dbReference>
<evidence type="ECO:0000256" key="3">
    <source>
        <dbReference type="ARBA" id="ARBA00022989"/>
    </source>
</evidence>
<feature type="transmembrane region" description="Helical" evidence="5">
    <location>
        <begin position="51"/>
        <end position="81"/>
    </location>
</feature>
<feature type="transmembrane region" description="Helical" evidence="5">
    <location>
        <begin position="212"/>
        <end position="235"/>
    </location>
</feature>
<evidence type="ECO:0000256" key="4">
    <source>
        <dbReference type="ARBA" id="ARBA00023136"/>
    </source>
</evidence>
<dbReference type="InterPro" id="IPR053153">
    <property type="entry name" value="APC_K+_Transporter"/>
</dbReference>
<feature type="transmembrane region" description="Helical" evidence="5">
    <location>
        <begin position="110"/>
        <end position="133"/>
    </location>
</feature>
<feature type="transmembrane region" description="Helical" evidence="5">
    <location>
        <begin position="145"/>
        <end position="164"/>
    </location>
</feature>
<dbReference type="KEGG" id="slc:SL103_24800"/>
<feature type="transmembrane region" description="Helical" evidence="5">
    <location>
        <begin position="431"/>
        <end position="448"/>
    </location>
</feature>
<proteinExistence type="predicted"/>
<dbReference type="RefSeq" id="WP_069571155.1">
    <property type="nucleotide sequence ID" value="NZ_CP017157.1"/>
</dbReference>
<sequence>MPLGLALKKPHPKVPRRHGEGGKSHLTVLQGLAALSLDALSSVAYGPEAVVVVLVAAGSGALTAMLPITLVIAGLLAVLVVSYRQVIAVHPDGGGAYAVAKKDLGRTVSLLAAASLIIDYVLTVAVSLAAGAASLASAFPALSDHLLAVCLIALLLLTLVNLRGIADSARVLMLPTVLFIVSVIGVIVVGLFRAHPAATVGTSQSFPAVEALSALLVLKAFSAGCSALTGVEAIANAVPMFRQPRVRRAQHTELMLGLLLGAMLVGLSLLIRSHHVVPRGGVTVLAQLTAGAFGTGWPYYAISLIVTLVLGIAANTSFGGLPVLMSVLAKDDRLPHLFALRSERPVHRWGVVALAVLAGVMLVVVSADTQRLIPLFAIGVFVGFTISQIGLVRHWSMQRPDGWSRRALINGVGAVLTAVAGIVLLATKFLAGAWIVVLTVPLLMLLFSRIERYYTRVRDQLGLDGPPPRPTRTRSLVIVPLGRVDMVAVAALNAASSLGDEVVVVAVFDDRTKADAMRADWARWNPGPRLDIIDSPQHSLVHPVIGYVEQVARNGRQVAVLIPQAEPLHGRYRILQNQRGILMAGLLSSRTDVVVCLLKIQLDV</sequence>
<protein>
    <submittedName>
        <fullName evidence="6">Amino acid permease</fullName>
    </submittedName>
</protein>
<feature type="transmembrane region" description="Helical" evidence="5">
    <location>
        <begin position="373"/>
        <end position="395"/>
    </location>
</feature>
<dbReference type="EMBL" id="CP017157">
    <property type="protein sequence ID" value="AOP49038.1"/>
    <property type="molecule type" value="Genomic_DNA"/>
</dbReference>
<dbReference type="GO" id="GO:0022857">
    <property type="term" value="F:transmembrane transporter activity"/>
    <property type="evidence" value="ECO:0007669"/>
    <property type="project" value="InterPro"/>
</dbReference>
<dbReference type="AlphaFoldDB" id="A0A1D7VRC4"/>
<evidence type="ECO:0000256" key="1">
    <source>
        <dbReference type="ARBA" id="ARBA00004141"/>
    </source>
</evidence>
<comment type="subcellular location">
    <subcellularLocation>
        <location evidence="1">Membrane</location>
        <topology evidence="1">Multi-pass membrane protein</topology>
    </subcellularLocation>
</comment>
<keyword evidence="2 5" id="KW-0812">Transmembrane</keyword>
<dbReference type="GO" id="GO:0016020">
    <property type="term" value="C:membrane"/>
    <property type="evidence" value="ECO:0007669"/>
    <property type="project" value="UniProtKB-SubCell"/>
</dbReference>
<evidence type="ECO:0000313" key="7">
    <source>
        <dbReference type="Proteomes" id="UP000094094"/>
    </source>
</evidence>
<accession>A0A1D7VRC4</accession>
<keyword evidence="7" id="KW-1185">Reference proteome</keyword>
<evidence type="ECO:0000313" key="6">
    <source>
        <dbReference type="EMBL" id="AOP49038.1"/>
    </source>
</evidence>
<evidence type="ECO:0000256" key="5">
    <source>
        <dbReference type="SAM" id="Phobius"/>
    </source>
</evidence>